<dbReference type="RefSeq" id="WP_141371730.1">
    <property type="nucleotide sequence ID" value="NZ_BJLQ01000066.1"/>
</dbReference>
<reference evidence="2 3" key="1">
    <citation type="submission" date="2019-06" db="EMBL/GenBank/DDBJ databases">
        <title>Whole genome shotgun sequence of Cellulomonas gelida NBRC 3748.</title>
        <authorList>
            <person name="Hosoyama A."/>
            <person name="Uohara A."/>
            <person name="Ohji S."/>
            <person name="Ichikawa N."/>
        </authorList>
    </citation>
    <scope>NUCLEOTIDE SEQUENCE [LARGE SCALE GENOMIC DNA]</scope>
    <source>
        <strain evidence="2 3">NBRC 3748</strain>
    </source>
</reference>
<dbReference type="Proteomes" id="UP000320461">
    <property type="component" value="Unassembled WGS sequence"/>
</dbReference>
<evidence type="ECO:0000313" key="2">
    <source>
        <dbReference type="EMBL" id="GEA85972.1"/>
    </source>
</evidence>
<proteinExistence type="predicted"/>
<accession>A0A4Y3KPL1</accession>
<sequence length="149" mass="15617">MTFALLLDPALAGADDEVVDSLEARTENLAAVVAGLGVPELQDAEVVSAQVVEPPDDPEAEPLPDDIPEGDDEQLIDLTEPGGSQTESTTPTSDGEAGTLARTVVGGLTLRTRPRRTDDGARRLTAGLRRRHAPIGSRASQPGQMEETP</sequence>
<dbReference type="EMBL" id="BJLQ01000066">
    <property type="protein sequence ID" value="GEA85972.1"/>
    <property type="molecule type" value="Genomic_DNA"/>
</dbReference>
<dbReference type="AlphaFoldDB" id="A0A4Y3KPL1"/>
<gene>
    <name evidence="2" type="ORF">CGE01nite_32230</name>
</gene>
<feature type="compositionally biased region" description="Polar residues" evidence="1">
    <location>
        <begin position="82"/>
        <end position="93"/>
    </location>
</feature>
<protein>
    <submittedName>
        <fullName evidence="2">Uncharacterized protein</fullName>
    </submittedName>
</protein>
<organism evidence="2 3">
    <name type="scientific">Cellulomonas gelida</name>
    <dbReference type="NCBI Taxonomy" id="1712"/>
    <lineage>
        <taxon>Bacteria</taxon>
        <taxon>Bacillati</taxon>
        <taxon>Actinomycetota</taxon>
        <taxon>Actinomycetes</taxon>
        <taxon>Micrococcales</taxon>
        <taxon>Cellulomonadaceae</taxon>
        <taxon>Cellulomonas</taxon>
    </lineage>
</organism>
<feature type="compositionally biased region" description="Acidic residues" evidence="1">
    <location>
        <begin position="54"/>
        <end position="75"/>
    </location>
</feature>
<evidence type="ECO:0000313" key="3">
    <source>
        <dbReference type="Proteomes" id="UP000320461"/>
    </source>
</evidence>
<keyword evidence="3" id="KW-1185">Reference proteome</keyword>
<evidence type="ECO:0000256" key="1">
    <source>
        <dbReference type="SAM" id="MobiDB-lite"/>
    </source>
</evidence>
<feature type="region of interest" description="Disordered" evidence="1">
    <location>
        <begin position="50"/>
        <end position="149"/>
    </location>
</feature>
<name>A0A4Y3KPL1_9CELL</name>
<comment type="caution">
    <text evidence="2">The sequence shown here is derived from an EMBL/GenBank/DDBJ whole genome shotgun (WGS) entry which is preliminary data.</text>
</comment>